<feature type="region of interest" description="Disordered" evidence="1">
    <location>
        <begin position="57"/>
        <end position="77"/>
    </location>
</feature>
<dbReference type="AlphaFoldDB" id="A0A2J8JTX1"/>
<protein>
    <submittedName>
        <fullName evidence="2">RMND5B isoform 10</fullName>
    </submittedName>
</protein>
<feature type="compositionally biased region" description="Basic and acidic residues" evidence="1">
    <location>
        <begin position="64"/>
        <end position="77"/>
    </location>
</feature>
<comment type="caution">
    <text evidence="2">The sequence shown here is derived from an EMBL/GenBank/DDBJ whole genome shotgun (WGS) entry which is preliminary data.</text>
</comment>
<proteinExistence type="predicted"/>
<gene>
    <name evidence="2" type="ORF">CK820_G0044553</name>
</gene>
<name>A0A2J8JTX1_PANTR</name>
<evidence type="ECO:0000313" key="2">
    <source>
        <dbReference type="EMBL" id="PNI26220.1"/>
    </source>
</evidence>
<accession>A0A2J8JTX1</accession>
<evidence type="ECO:0000313" key="3">
    <source>
        <dbReference type="Proteomes" id="UP000236370"/>
    </source>
</evidence>
<dbReference type="EMBL" id="NBAG03000426">
    <property type="protein sequence ID" value="PNI26220.1"/>
    <property type="molecule type" value="Genomic_DNA"/>
</dbReference>
<organism evidence="2 3">
    <name type="scientific">Pan troglodytes</name>
    <name type="common">Chimpanzee</name>
    <dbReference type="NCBI Taxonomy" id="9598"/>
    <lineage>
        <taxon>Eukaryota</taxon>
        <taxon>Metazoa</taxon>
        <taxon>Chordata</taxon>
        <taxon>Craniata</taxon>
        <taxon>Vertebrata</taxon>
        <taxon>Euteleostomi</taxon>
        <taxon>Mammalia</taxon>
        <taxon>Eutheria</taxon>
        <taxon>Euarchontoglires</taxon>
        <taxon>Primates</taxon>
        <taxon>Haplorrhini</taxon>
        <taxon>Catarrhini</taxon>
        <taxon>Hominidae</taxon>
        <taxon>Pan</taxon>
    </lineage>
</organism>
<reference evidence="2 3" key="1">
    <citation type="submission" date="2017-12" db="EMBL/GenBank/DDBJ databases">
        <title>High-resolution comparative analysis of great ape genomes.</title>
        <authorList>
            <person name="Pollen A."/>
            <person name="Hastie A."/>
            <person name="Hormozdiari F."/>
            <person name="Dougherty M."/>
            <person name="Liu R."/>
            <person name="Chaisson M."/>
            <person name="Hoppe E."/>
            <person name="Hill C."/>
            <person name="Pang A."/>
            <person name="Hillier L."/>
            <person name="Baker C."/>
            <person name="Armstrong J."/>
            <person name="Shendure J."/>
            <person name="Paten B."/>
            <person name="Wilson R."/>
            <person name="Chao H."/>
            <person name="Schneider V."/>
            <person name="Ventura M."/>
            <person name="Kronenberg Z."/>
            <person name="Murali S."/>
            <person name="Gordon D."/>
            <person name="Cantsilieris S."/>
            <person name="Munson K."/>
            <person name="Nelson B."/>
            <person name="Raja A."/>
            <person name="Underwood J."/>
            <person name="Diekhans M."/>
            <person name="Fiddes I."/>
            <person name="Haussler D."/>
            <person name="Eichler E."/>
        </authorList>
    </citation>
    <scope>NUCLEOTIDE SEQUENCE [LARGE SCALE GENOMIC DNA]</scope>
    <source>
        <strain evidence="2">Yerkes chimp pedigree #C0471</strain>
    </source>
</reference>
<sequence length="77" mass="8655">MEQCACVERELDKVLQKFLTYGQHCEQSLEELLHYVGQLRAELASAGGWPPLQVPCDSLPEDMGDPKLLSDRVPEGR</sequence>
<evidence type="ECO:0000256" key="1">
    <source>
        <dbReference type="SAM" id="MobiDB-lite"/>
    </source>
</evidence>
<dbReference type="Proteomes" id="UP000236370">
    <property type="component" value="Unassembled WGS sequence"/>
</dbReference>